<dbReference type="OrthoDB" id="3989662at2759"/>
<feature type="transmembrane region" description="Helical" evidence="1">
    <location>
        <begin position="432"/>
        <end position="461"/>
    </location>
</feature>
<evidence type="ECO:0000313" key="2">
    <source>
        <dbReference type="EMBL" id="ODV65782.1"/>
    </source>
</evidence>
<name>A0A1E4REV1_9ASCO</name>
<keyword evidence="1" id="KW-0812">Transmembrane</keyword>
<dbReference type="AlphaFoldDB" id="A0A1E4REV1"/>
<dbReference type="RefSeq" id="XP_020074849.1">
    <property type="nucleotide sequence ID" value="XM_020223703.1"/>
</dbReference>
<evidence type="ECO:0000313" key="3">
    <source>
        <dbReference type="Proteomes" id="UP000095085"/>
    </source>
</evidence>
<gene>
    <name evidence="2" type="ORF">HYPBUDRAFT_7944</name>
</gene>
<reference evidence="3" key="1">
    <citation type="submission" date="2016-05" db="EMBL/GenBank/DDBJ databases">
        <title>Comparative genomics of biotechnologically important yeasts.</title>
        <authorList>
            <consortium name="DOE Joint Genome Institute"/>
            <person name="Riley R."/>
            <person name="Haridas S."/>
            <person name="Wolfe K.H."/>
            <person name="Lopes M.R."/>
            <person name="Hittinger C.T."/>
            <person name="Goker M."/>
            <person name="Salamov A."/>
            <person name="Wisecaver J."/>
            <person name="Long T.M."/>
            <person name="Aerts A.L."/>
            <person name="Barry K."/>
            <person name="Choi C."/>
            <person name="Clum A."/>
            <person name="Coughlan A.Y."/>
            <person name="Deshpande S."/>
            <person name="Douglass A.P."/>
            <person name="Hanson S.J."/>
            <person name="Klenk H.-P."/>
            <person name="Labutti K."/>
            <person name="Lapidus A."/>
            <person name="Lindquist E."/>
            <person name="Lipzen A."/>
            <person name="Meier-Kolthoff J.P."/>
            <person name="Ohm R.A."/>
            <person name="Otillar R.P."/>
            <person name="Pangilinan J."/>
            <person name="Peng Y."/>
            <person name="Rokas A."/>
            <person name="Rosa C.A."/>
            <person name="Scheuner C."/>
            <person name="Sibirny A.A."/>
            <person name="Slot J.C."/>
            <person name="Stielow J.B."/>
            <person name="Sun H."/>
            <person name="Kurtzman C.P."/>
            <person name="Blackwell M."/>
            <person name="Grigoriev I.V."/>
            <person name="Jeffries T.W."/>
        </authorList>
    </citation>
    <scope>NUCLEOTIDE SEQUENCE [LARGE SCALE GENOMIC DNA]</scope>
    <source>
        <strain evidence="3">NRRL Y-1933</strain>
    </source>
</reference>
<evidence type="ECO:0000256" key="1">
    <source>
        <dbReference type="SAM" id="Phobius"/>
    </source>
</evidence>
<dbReference type="GeneID" id="30998252"/>
<dbReference type="EMBL" id="KV454544">
    <property type="protein sequence ID" value="ODV65782.1"/>
    <property type="molecule type" value="Genomic_DNA"/>
</dbReference>
<keyword evidence="1" id="KW-0472">Membrane</keyword>
<accession>A0A1E4REV1</accession>
<keyword evidence="1" id="KW-1133">Transmembrane helix</keyword>
<sequence length="589" mass="66913">MSVSPYPNNSLKKLLNSHSSIYEALANPELELNSLSPRMSNHPQQIVNKERFPTPVDQLQSKNLDFSWQSINYTESLQNLKKINSAKDDHKTTSILSITSDEDDHLVKIPSARSKNYNSVMVFETDEEDDGFDDIAKFTTNESCVSYDEDEEVEDDEKTLNVNLNHTLQSFVMPKMSISDKCFQITILSSKDFIYHQETINLLEDMRNNWDFDSSYSIHVNHLSLDSGGKTDYNLIQNSNLIFIINDGSMVFTDLLTLNEDYPKVTVINMMTVNYFANLFDLINILKPYQVWKSSSLKQTKLINNMKNFIKNELSDDFICQDGGGGKYNLEYCKKLAHQHSKHSNSIYSNLVPNKKLNYKNIEKQFKSDLQYSSIYENIDPLKLSSNFYKIDILYAILGKLFHKLYSSPRQQALPPIPNDTPSSSLSNTKNIWLFCSFSLGIGLGISIASGAITVIGLYIYDQLYYTFNTSRESLASPSPFYDAPSETSLLNQFSDSVLSSLPRIGELTNWVSNSLSDLSYSIINGIDYTLHGIDYTLKDFYNFNLDSLKVVSDSIIDHLEIVNSTLMDSVLGGISRLTTTLFIGMGFY</sequence>
<keyword evidence="3" id="KW-1185">Reference proteome</keyword>
<protein>
    <submittedName>
        <fullName evidence="2">Uncharacterized protein</fullName>
    </submittedName>
</protein>
<proteinExistence type="predicted"/>
<organism evidence="2 3">
    <name type="scientific">Hyphopichia burtonii NRRL Y-1933</name>
    <dbReference type="NCBI Taxonomy" id="984485"/>
    <lineage>
        <taxon>Eukaryota</taxon>
        <taxon>Fungi</taxon>
        <taxon>Dikarya</taxon>
        <taxon>Ascomycota</taxon>
        <taxon>Saccharomycotina</taxon>
        <taxon>Pichiomycetes</taxon>
        <taxon>Debaryomycetaceae</taxon>
        <taxon>Hyphopichia</taxon>
    </lineage>
</organism>
<dbReference type="Proteomes" id="UP000095085">
    <property type="component" value="Unassembled WGS sequence"/>
</dbReference>